<name>D6YSF1_WADCW</name>
<sequence length="127" mass="13970">MYAIIKSGGKQYRVAKDDVIDVELLHVDQGSAVEFSEVLFVNDGTEALIGEPVVAGYLVKGEVVGTSAGPKVSSLKYRPRGHTQKHWGHRQHYTRVKITDIASSGKVEEKKAAPKKAVPKKKKEEDK</sequence>
<dbReference type="SUPFAM" id="SSF141091">
    <property type="entry name" value="L21p-like"/>
    <property type="match status" value="1"/>
</dbReference>
<dbReference type="NCBIfam" id="TIGR00061">
    <property type="entry name" value="L21"/>
    <property type="match status" value="1"/>
</dbReference>
<dbReference type="eggNOG" id="COG0261">
    <property type="taxonomic scope" value="Bacteria"/>
</dbReference>
<dbReference type="GO" id="GO:0006412">
    <property type="term" value="P:translation"/>
    <property type="evidence" value="ECO:0007669"/>
    <property type="project" value="UniProtKB-UniRule"/>
</dbReference>
<dbReference type="RefSeq" id="WP_013182702.1">
    <property type="nucleotide sequence ID" value="NC_014225.1"/>
</dbReference>
<dbReference type="PANTHER" id="PTHR21349">
    <property type="entry name" value="50S RIBOSOMAL PROTEIN L21"/>
    <property type="match status" value="1"/>
</dbReference>
<feature type="compositionally biased region" description="Basic residues" evidence="6">
    <location>
        <begin position="77"/>
        <end position="90"/>
    </location>
</feature>
<keyword evidence="4 5" id="KW-0694">RNA-binding</keyword>
<comment type="subunit">
    <text evidence="4">Part of the 50S ribosomal subunit. Contacts protein L20.</text>
</comment>
<keyword evidence="2 4" id="KW-0689">Ribosomal protein</keyword>
<evidence type="ECO:0000313" key="8">
    <source>
        <dbReference type="Proteomes" id="UP000001505"/>
    </source>
</evidence>
<dbReference type="OrthoDB" id="9813334at2"/>
<proteinExistence type="inferred from homology"/>
<organism evidence="7 8">
    <name type="scientific">Waddlia chondrophila (strain ATCC VR-1470 / WSU 86-1044)</name>
    <dbReference type="NCBI Taxonomy" id="716544"/>
    <lineage>
        <taxon>Bacteria</taxon>
        <taxon>Pseudomonadati</taxon>
        <taxon>Chlamydiota</taxon>
        <taxon>Chlamydiia</taxon>
        <taxon>Parachlamydiales</taxon>
        <taxon>Waddliaceae</taxon>
        <taxon>Waddlia</taxon>
    </lineage>
</organism>
<comment type="function">
    <text evidence="4 5">This protein binds to 23S rRNA in the presence of protein L20.</text>
</comment>
<protein>
    <recommendedName>
        <fullName evidence="4">Large ribosomal subunit protein bL21</fullName>
    </recommendedName>
</protein>
<dbReference type="InterPro" id="IPR036164">
    <property type="entry name" value="bL21-like_sf"/>
</dbReference>
<dbReference type="AlphaFoldDB" id="D6YSF1"/>
<dbReference type="EMBL" id="CP001928">
    <property type="protein sequence ID" value="ADI38996.1"/>
    <property type="molecule type" value="Genomic_DNA"/>
</dbReference>
<keyword evidence="8" id="KW-1185">Reference proteome</keyword>
<dbReference type="Proteomes" id="UP000001505">
    <property type="component" value="Chromosome"/>
</dbReference>
<dbReference type="GO" id="GO:0003735">
    <property type="term" value="F:structural constituent of ribosome"/>
    <property type="evidence" value="ECO:0007669"/>
    <property type="project" value="InterPro"/>
</dbReference>
<dbReference type="InterPro" id="IPR001787">
    <property type="entry name" value="Ribosomal_bL21"/>
</dbReference>
<dbReference type="Pfam" id="PF00829">
    <property type="entry name" value="Ribosomal_L21p"/>
    <property type="match status" value="1"/>
</dbReference>
<reference evidence="7 8" key="1">
    <citation type="journal article" date="2010" name="PLoS ONE">
        <title>The Waddlia genome: a window into chlamydial biology.</title>
        <authorList>
            <person name="Bertelli C."/>
            <person name="Collyn F."/>
            <person name="Croxatto A."/>
            <person name="Ruckert C."/>
            <person name="Polkinghorne A."/>
            <person name="Kebbi-Beghdadi C."/>
            <person name="Goesmann A."/>
            <person name="Vaughan L."/>
            <person name="Greub G."/>
        </authorList>
    </citation>
    <scope>NUCLEOTIDE SEQUENCE [LARGE SCALE GENOMIC DNA]</scope>
    <source>
        <strain evidence="8">ATCC VR-1470 / WSU 86-1044</strain>
    </source>
</reference>
<feature type="region of interest" description="Disordered" evidence="6">
    <location>
        <begin position="70"/>
        <end position="90"/>
    </location>
</feature>
<dbReference type="PANTHER" id="PTHR21349:SF0">
    <property type="entry name" value="LARGE RIBOSOMAL SUBUNIT PROTEIN BL21M"/>
    <property type="match status" value="1"/>
</dbReference>
<dbReference type="HAMAP" id="MF_01363">
    <property type="entry name" value="Ribosomal_bL21"/>
    <property type="match status" value="1"/>
</dbReference>
<evidence type="ECO:0000313" key="7">
    <source>
        <dbReference type="EMBL" id="ADI38996.1"/>
    </source>
</evidence>
<gene>
    <name evidence="4 7" type="primary">rplU</name>
    <name evidence="7" type="ordered locus">wcw_1651</name>
</gene>
<evidence type="ECO:0000256" key="2">
    <source>
        <dbReference type="ARBA" id="ARBA00022980"/>
    </source>
</evidence>
<evidence type="ECO:0000256" key="5">
    <source>
        <dbReference type="RuleBase" id="RU000562"/>
    </source>
</evidence>
<dbReference type="GO" id="GO:1990904">
    <property type="term" value="C:ribonucleoprotein complex"/>
    <property type="evidence" value="ECO:0007669"/>
    <property type="project" value="UniProtKB-KW"/>
</dbReference>
<evidence type="ECO:0000256" key="3">
    <source>
        <dbReference type="ARBA" id="ARBA00023274"/>
    </source>
</evidence>
<evidence type="ECO:0000256" key="1">
    <source>
        <dbReference type="ARBA" id="ARBA00008563"/>
    </source>
</evidence>
<dbReference type="GO" id="GO:0019843">
    <property type="term" value="F:rRNA binding"/>
    <property type="evidence" value="ECO:0007669"/>
    <property type="project" value="UniProtKB-UniRule"/>
</dbReference>
<comment type="similarity">
    <text evidence="1 4 5">Belongs to the bacterial ribosomal protein bL21 family.</text>
</comment>
<feature type="region of interest" description="Disordered" evidence="6">
    <location>
        <begin position="104"/>
        <end position="127"/>
    </location>
</feature>
<dbReference type="KEGG" id="wch:wcw_1651"/>
<accession>D6YSF1</accession>
<dbReference type="InterPro" id="IPR028909">
    <property type="entry name" value="bL21-like"/>
</dbReference>
<dbReference type="STRING" id="716544.wcw_1651"/>
<keyword evidence="4 5" id="KW-0699">rRNA-binding</keyword>
<dbReference type="GO" id="GO:0005737">
    <property type="term" value="C:cytoplasm"/>
    <property type="evidence" value="ECO:0007669"/>
    <property type="project" value="UniProtKB-ARBA"/>
</dbReference>
<evidence type="ECO:0000256" key="6">
    <source>
        <dbReference type="SAM" id="MobiDB-lite"/>
    </source>
</evidence>
<dbReference type="GO" id="GO:0005840">
    <property type="term" value="C:ribosome"/>
    <property type="evidence" value="ECO:0007669"/>
    <property type="project" value="UniProtKB-KW"/>
</dbReference>
<evidence type="ECO:0000256" key="4">
    <source>
        <dbReference type="HAMAP-Rule" id="MF_01363"/>
    </source>
</evidence>
<dbReference type="HOGENOM" id="CLU_061463_1_1_0"/>
<keyword evidence="3 4" id="KW-0687">Ribonucleoprotein</keyword>